<keyword evidence="6" id="KW-0863">Zinc-finger</keyword>
<evidence type="ECO:0000256" key="7">
    <source>
        <dbReference type="SAM" id="MobiDB-lite"/>
    </source>
</evidence>
<feature type="compositionally biased region" description="Low complexity" evidence="7">
    <location>
        <begin position="285"/>
        <end position="317"/>
    </location>
</feature>
<keyword evidence="11" id="KW-1185">Reference proteome</keyword>
<dbReference type="GO" id="GO:0006310">
    <property type="term" value="P:DNA recombination"/>
    <property type="evidence" value="ECO:0007669"/>
    <property type="project" value="InterPro"/>
</dbReference>
<evidence type="ECO:0000313" key="10">
    <source>
        <dbReference type="EMBL" id="RXW14615.1"/>
    </source>
</evidence>
<reference evidence="10 11" key="1">
    <citation type="submission" date="2019-01" db="EMBL/GenBank/DDBJ databases">
        <title>Draft genome sequence of Psathyrella aberdarensis IHI B618.</title>
        <authorList>
            <person name="Buettner E."/>
            <person name="Kellner H."/>
        </authorList>
    </citation>
    <scope>NUCLEOTIDE SEQUENCE [LARGE SCALE GENOMIC DNA]</scope>
    <source>
        <strain evidence="10 11">IHI B618</strain>
    </source>
</reference>
<feature type="region of interest" description="Disordered" evidence="7">
    <location>
        <begin position="443"/>
        <end position="552"/>
    </location>
</feature>
<feature type="compositionally biased region" description="Acidic residues" evidence="7">
    <location>
        <begin position="174"/>
        <end position="189"/>
    </location>
</feature>
<dbReference type="Pfam" id="PF01068">
    <property type="entry name" value="DNA_ligase_A_M"/>
    <property type="match status" value="1"/>
</dbReference>
<feature type="compositionally biased region" description="Low complexity" evidence="7">
    <location>
        <begin position="443"/>
        <end position="496"/>
    </location>
</feature>
<dbReference type="InterPro" id="IPR012340">
    <property type="entry name" value="NA-bd_OB-fold"/>
</dbReference>
<dbReference type="AlphaFoldDB" id="A0A4Q2D8M4"/>
<dbReference type="PANTHER" id="PTHR47810">
    <property type="entry name" value="DNA LIGASE"/>
    <property type="match status" value="1"/>
</dbReference>
<accession>A0A4Q2D8M4</accession>
<dbReference type="PROSITE" id="PS50966">
    <property type="entry name" value="ZF_SWIM"/>
    <property type="match status" value="4"/>
</dbReference>
<feature type="domain" description="ATP-dependent DNA ligase family profile" evidence="8">
    <location>
        <begin position="775"/>
        <end position="850"/>
    </location>
</feature>
<feature type="compositionally biased region" description="Acidic residues" evidence="7">
    <location>
        <begin position="658"/>
        <end position="668"/>
    </location>
</feature>
<dbReference type="GO" id="GO:0006281">
    <property type="term" value="P:DNA repair"/>
    <property type="evidence" value="ECO:0007669"/>
    <property type="project" value="UniProtKB-KW"/>
</dbReference>
<evidence type="ECO:0000313" key="11">
    <source>
        <dbReference type="Proteomes" id="UP000290288"/>
    </source>
</evidence>
<protein>
    <recommendedName>
        <fullName evidence="12">SWIM-type domain-containing protein</fullName>
    </recommendedName>
</protein>
<dbReference type="CDD" id="cd08041">
    <property type="entry name" value="OBF_kDNA_ligase_like"/>
    <property type="match status" value="1"/>
</dbReference>
<dbReference type="PANTHER" id="PTHR47810:SF1">
    <property type="entry name" value="DNA LIGASE B"/>
    <property type="match status" value="1"/>
</dbReference>
<name>A0A4Q2D8M4_9AGAR</name>
<dbReference type="EMBL" id="SDEE01000674">
    <property type="protein sequence ID" value="RXW14615.1"/>
    <property type="molecule type" value="Genomic_DNA"/>
</dbReference>
<evidence type="ECO:0000256" key="4">
    <source>
        <dbReference type="ARBA" id="ARBA00022763"/>
    </source>
</evidence>
<feature type="compositionally biased region" description="Acidic residues" evidence="7">
    <location>
        <begin position="126"/>
        <end position="142"/>
    </location>
</feature>
<dbReference type="InterPro" id="IPR016059">
    <property type="entry name" value="DNA_ligase_ATP-dep_CS"/>
</dbReference>
<keyword evidence="4" id="KW-0227">DNA damage</keyword>
<feature type="compositionally biased region" description="Acidic residues" evidence="7">
    <location>
        <begin position="528"/>
        <end position="539"/>
    </location>
</feature>
<keyword evidence="6" id="KW-0862">Zinc</keyword>
<evidence type="ECO:0000256" key="5">
    <source>
        <dbReference type="ARBA" id="ARBA00023204"/>
    </source>
</evidence>
<keyword evidence="2" id="KW-0436">Ligase</keyword>
<feature type="region of interest" description="Disordered" evidence="7">
    <location>
        <begin position="629"/>
        <end position="670"/>
    </location>
</feature>
<dbReference type="CDD" id="cd07896">
    <property type="entry name" value="Adenylation_kDNA_ligase_like"/>
    <property type="match status" value="1"/>
</dbReference>
<dbReference type="Gene3D" id="3.30.470.30">
    <property type="entry name" value="DNA ligase/mRNA capping enzyme"/>
    <property type="match status" value="1"/>
</dbReference>
<dbReference type="Pfam" id="PF14743">
    <property type="entry name" value="DNA_ligase_OB_2"/>
    <property type="match status" value="1"/>
</dbReference>
<comment type="caution">
    <text evidence="10">The sequence shown here is derived from an EMBL/GenBank/DDBJ whole genome shotgun (WGS) entry which is preliminary data.</text>
</comment>
<gene>
    <name evidence="10" type="ORF">EST38_g11237</name>
</gene>
<feature type="domain" description="SWIM-type" evidence="9">
    <location>
        <begin position="580"/>
        <end position="620"/>
    </location>
</feature>
<feature type="compositionally biased region" description="Basic and acidic residues" evidence="7">
    <location>
        <begin position="929"/>
        <end position="951"/>
    </location>
</feature>
<feature type="compositionally biased region" description="Acidic residues" evidence="7">
    <location>
        <begin position="331"/>
        <end position="347"/>
    </location>
</feature>
<dbReference type="InterPro" id="IPR007527">
    <property type="entry name" value="Znf_SWIM"/>
</dbReference>
<keyword evidence="5" id="KW-0234">DNA repair</keyword>
<evidence type="ECO:0000256" key="2">
    <source>
        <dbReference type="ARBA" id="ARBA00022598"/>
    </source>
</evidence>
<dbReference type="InterPro" id="IPR012310">
    <property type="entry name" value="DNA_ligase_ATP-dep_cent"/>
</dbReference>
<feature type="region of interest" description="Disordered" evidence="7">
    <location>
        <begin position="926"/>
        <end position="951"/>
    </location>
</feature>
<evidence type="ECO:0000259" key="9">
    <source>
        <dbReference type="PROSITE" id="PS50966"/>
    </source>
</evidence>
<evidence type="ECO:0000259" key="8">
    <source>
        <dbReference type="PROSITE" id="PS50160"/>
    </source>
</evidence>
<organism evidence="10 11">
    <name type="scientific">Candolleomyces aberdarensis</name>
    <dbReference type="NCBI Taxonomy" id="2316362"/>
    <lineage>
        <taxon>Eukaryota</taxon>
        <taxon>Fungi</taxon>
        <taxon>Dikarya</taxon>
        <taxon>Basidiomycota</taxon>
        <taxon>Agaricomycotina</taxon>
        <taxon>Agaricomycetes</taxon>
        <taxon>Agaricomycetidae</taxon>
        <taxon>Agaricales</taxon>
        <taxon>Agaricineae</taxon>
        <taxon>Psathyrellaceae</taxon>
        <taxon>Candolleomyces</taxon>
    </lineage>
</organism>
<dbReference type="InterPro" id="IPR029319">
    <property type="entry name" value="DNA_ligase_OB"/>
</dbReference>
<sequence>MADELAEINGIKPNVLLEDGEQREVGSATSKSVYKVKRTFDHYFCSCPAWRNQSGMPVNARSCKHLKSFLGEAYELARIELKNPGGAAAASGAKKPASKAKAPAAKKEKAPPKPKKAPAKKKKVEEEEEDDEEDEEDEEEEEVKPKRAAPKRAAAAAKAPAAKGKGRAKVKKEEDEDEDEDEDAMDVEEDVKPAGGAKADPNDELAEINGIKPKVILVEGEEHEVKSATSKSVYKVKRTLDHYYCTCPAWRNQKGVEVNARTCKHLQSFLGEEYEAARIVLRGGAPPASKAKPASKAAAAKKPASKAATSKPASKAKAAPKRGAKVKKEEDLEEEDEEDDAGEEEEDVKPKPAAAANPDDELAEINGIQPKVFLVEGEEHEVKSATSKSVYKVKRTFDHYYCTCPAWRNQKGVETNARTCKHLQAFLGEEYEAARLALRNGGAAPASKAKPASKAAAAKKPASTAKKPASTAKKPASTAKKPASKTTATKPASKAAGSKRKKVDEDEDDEDEEADEEPEKRAKVEETIKEEDEDEEMDDVKEKGPVDGDELAEIDGHKPKVYMADGDEREVKSATSSSMYKVKRTWDHYYCTCPAWRNQGGAPTNARTCKHLQALLGADYEAARLMWKNPNGPVPKAPKSKGKAAAKGKGKAKKADGEEGDEEEEGEGEGLPGLLLAQKWDIDDGPDPKGWWVSEKLDGVRTYYDGKGGFFSRLGNPFTPPQWFIDTLPKDITLDGELFAGRGQFQSAVSIVKTINSPHWKGISFQVFDVPCKGEEPFETRLEFLEGLFGENGSHVCEHVKVVEHLCARDREHVMERLKEVENVGGEGLMLRRPKSQYEGTRSSSLLKVKTFFDAEAIVTGHAPGKGKHEGATGALKCKMASGKTFNVGSGLSDKQRKNPPKVGSIIVYRFQELTRDGVPRFPTFVGEAADKTEPKDAEIPEARKGGAAKE</sequence>
<dbReference type="GO" id="GO:0006260">
    <property type="term" value="P:DNA replication"/>
    <property type="evidence" value="ECO:0007669"/>
    <property type="project" value="UniProtKB-KW"/>
</dbReference>
<keyword evidence="3" id="KW-0235">DNA replication</keyword>
<dbReference type="NCBIfam" id="NF006592">
    <property type="entry name" value="PRK09125.1"/>
    <property type="match status" value="1"/>
</dbReference>
<feature type="compositionally biased region" description="Basic and acidic residues" evidence="7">
    <location>
        <begin position="518"/>
        <end position="527"/>
    </location>
</feature>
<feature type="compositionally biased region" description="Acidic residues" evidence="7">
    <location>
        <begin position="505"/>
        <end position="517"/>
    </location>
</feature>
<feature type="compositionally biased region" description="Low complexity" evidence="7">
    <location>
        <begin position="151"/>
        <end position="163"/>
    </location>
</feature>
<dbReference type="GO" id="GO:0008270">
    <property type="term" value="F:zinc ion binding"/>
    <property type="evidence" value="ECO:0007669"/>
    <property type="project" value="UniProtKB-KW"/>
</dbReference>
<dbReference type="Proteomes" id="UP000290288">
    <property type="component" value="Unassembled WGS sequence"/>
</dbReference>
<feature type="region of interest" description="Disordered" evidence="7">
    <location>
        <begin position="86"/>
        <end position="206"/>
    </location>
</feature>
<dbReference type="Gene3D" id="2.40.50.140">
    <property type="entry name" value="Nucleic acid-binding proteins"/>
    <property type="match status" value="1"/>
</dbReference>
<dbReference type="InterPro" id="IPR050326">
    <property type="entry name" value="NAD_dep_DNA_ligaseB"/>
</dbReference>
<keyword evidence="6" id="KW-0479">Metal-binding</keyword>
<dbReference type="Gene3D" id="3.30.1490.70">
    <property type="match status" value="1"/>
</dbReference>
<dbReference type="PROSITE" id="PS00333">
    <property type="entry name" value="DNA_LIGASE_A2"/>
    <property type="match status" value="1"/>
</dbReference>
<evidence type="ECO:0008006" key="12">
    <source>
        <dbReference type="Google" id="ProtNLM"/>
    </source>
</evidence>
<dbReference type="OrthoDB" id="411785at2759"/>
<dbReference type="STRING" id="2316362.A0A4Q2D8M4"/>
<dbReference type="SUPFAM" id="SSF50249">
    <property type="entry name" value="Nucleic acid-binding proteins"/>
    <property type="match status" value="1"/>
</dbReference>
<dbReference type="PROSITE" id="PS50160">
    <property type="entry name" value="DNA_LIGASE_A3"/>
    <property type="match status" value="1"/>
</dbReference>
<dbReference type="GO" id="GO:0005524">
    <property type="term" value="F:ATP binding"/>
    <property type="evidence" value="ECO:0007669"/>
    <property type="project" value="InterPro"/>
</dbReference>
<evidence type="ECO:0000256" key="6">
    <source>
        <dbReference type="PROSITE-ProRule" id="PRU00325"/>
    </source>
</evidence>
<evidence type="ECO:0000256" key="1">
    <source>
        <dbReference type="ARBA" id="ARBA00001968"/>
    </source>
</evidence>
<dbReference type="GO" id="GO:0003910">
    <property type="term" value="F:DNA ligase (ATP) activity"/>
    <property type="evidence" value="ECO:0007669"/>
    <property type="project" value="InterPro"/>
</dbReference>
<proteinExistence type="predicted"/>
<dbReference type="SUPFAM" id="SSF56091">
    <property type="entry name" value="DNA ligase/mRNA capping enzyme, catalytic domain"/>
    <property type="match status" value="1"/>
</dbReference>
<feature type="domain" description="SWIM-type" evidence="9">
    <location>
        <begin position="234"/>
        <end position="274"/>
    </location>
</feature>
<feature type="compositionally biased region" description="Basic residues" evidence="7">
    <location>
        <begin position="638"/>
        <end position="652"/>
    </location>
</feature>
<evidence type="ECO:0000256" key="3">
    <source>
        <dbReference type="ARBA" id="ARBA00022705"/>
    </source>
</evidence>
<feature type="compositionally biased region" description="Low complexity" evidence="7">
    <location>
        <begin position="87"/>
        <end position="103"/>
    </location>
</feature>
<feature type="region of interest" description="Disordered" evidence="7">
    <location>
        <begin position="285"/>
        <end position="363"/>
    </location>
</feature>
<comment type="cofactor">
    <cofactor evidence="1">
        <name>a divalent metal cation</name>
        <dbReference type="ChEBI" id="CHEBI:60240"/>
    </cofactor>
</comment>
<feature type="compositionally biased region" description="Basic residues" evidence="7">
    <location>
        <begin position="112"/>
        <end position="122"/>
    </location>
</feature>
<feature type="domain" description="SWIM-type" evidence="9">
    <location>
        <begin position="391"/>
        <end position="431"/>
    </location>
</feature>
<feature type="domain" description="SWIM-type" evidence="9">
    <location>
        <begin position="34"/>
        <end position="74"/>
    </location>
</feature>